<reference evidence="3 4" key="1">
    <citation type="submission" date="2019-10" db="EMBL/GenBank/DDBJ databases">
        <title>Rudanella paleaurantiibacter sp. nov., isolated from sludge.</title>
        <authorList>
            <person name="Xu S.Q."/>
        </authorList>
    </citation>
    <scope>NUCLEOTIDE SEQUENCE [LARGE SCALE GENOMIC DNA]</scope>
    <source>
        <strain evidence="3 4">HX-22-17</strain>
    </source>
</reference>
<feature type="transmembrane region" description="Helical" evidence="2">
    <location>
        <begin position="6"/>
        <end position="26"/>
    </location>
</feature>
<keyword evidence="2" id="KW-1133">Transmembrane helix</keyword>
<keyword evidence="4" id="KW-1185">Reference proteome</keyword>
<gene>
    <name evidence="3" type="ORF">F5984_25435</name>
</gene>
<keyword evidence="2" id="KW-0812">Transmembrane</keyword>
<name>A0A7J5TS48_9BACT</name>
<protein>
    <submittedName>
        <fullName evidence="3">Uncharacterized protein</fullName>
    </submittedName>
</protein>
<evidence type="ECO:0000256" key="2">
    <source>
        <dbReference type="SAM" id="Phobius"/>
    </source>
</evidence>
<sequence>MTLNTTSEVALLGAIFFLAFLLLLFYRHSRNKRLTRKEAKVPLRVNRSGLLAEQKRQVSLRKQKLANASDATTARKPKTETAALSSSDTRQYEPAEDGFGEDLGAALSLSQQVDTKPKKKSRFSSLQDAADQFKEIYNRNSQL</sequence>
<dbReference type="AlphaFoldDB" id="A0A7J5TS48"/>
<comment type="caution">
    <text evidence="3">The sequence shown here is derived from an EMBL/GenBank/DDBJ whole genome shotgun (WGS) entry which is preliminary data.</text>
</comment>
<evidence type="ECO:0000313" key="3">
    <source>
        <dbReference type="EMBL" id="KAB7725835.1"/>
    </source>
</evidence>
<keyword evidence="2" id="KW-0472">Membrane</keyword>
<feature type="region of interest" description="Disordered" evidence="1">
    <location>
        <begin position="61"/>
        <end position="100"/>
    </location>
</feature>
<accession>A0A7J5TS48</accession>
<organism evidence="3 4">
    <name type="scientific">Rudanella paleaurantiibacter</name>
    <dbReference type="NCBI Taxonomy" id="2614655"/>
    <lineage>
        <taxon>Bacteria</taxon>
        <taxon>Pseudomonadati</taxon>
        <taxon>Bacteroidota</taxon>
        <taxon>Cytophagia</taxon>
        <taxon>Cytophagales</taxon>
        <taxon>Cytophagaceae</taxon>
        <taxon>Rudanella</taxon>
    </lineage>
</organism>
<evidence type="ECO:0000256" key="1">
    <source>
        <dbReference type="SAM" id="MobiDB-lite"/>
    </source>
</evidence>
<dbReference type="EMBL" id="WELI01000019">
    <property type="protein sequence ID" value="KAB7725835.1"/>
    <property type="molecule type" value="Genomic_DNA"/>
</dbReference>
<dbReference type="RefSeq" id="WP_152127067.1">
    <property type="nucleotide sequence ID" value="NZ_WELI01000019.1"/>
</dbReference>
<evidence type="ECO:0000313" key="4">
    <source>
        <dbReference type="Proteomes" id="UP000488299"/>
    </source>
</evidence>
<dbReference type="Proteomes" id="UP000488299">
    <property type="component" value="Unassembled WGS sequence"/>
</dbReference>
<proteinExistence type="predicted"/>